<evidence type="ECO:0000313" key="2">
    <source>
        <dbReference type="Proteomes" id="UP000202259"/>
    </source>
</evidence>
<reference evidence="1 2" key="1">
    <citation type="submission" date="2017-08" db="EMBL/GenBank/DDBJ databases">
        <title>Complete genome of Colwellia sp. NB097-1, a psychrophile bacterium ioslated from Bering Sea.</title>
        <authorList>
            <person name="Chen X."/>
        </authorList>
    </citation>
    <scope>NUCLEOTIDE SEQUENCE [LARGE SCALE GENOMIC DNA]</scope>
    <source>
        <strain evidence="1 2">NB097-1</strain>
    </source>
</reference>
<proteinExistence type="predicted"/>
<name>A0A222G6B4_9GAMM</name>
<dbReference type="EMBL" id="CP020465">
    <property type="protein sequence ID" value="ASP46894.1"/>
    <property type="molecule type" value="Genomic_DNA"/>
</dbReference>
<evidence type="ECO:0000313" key="1">
    <source>
        <dbReference type="EMBL" id="ASP46894.1"/>
    </source>
</evidence>
<protein>
    <submittedName>
        <fullName evidence="1">Uncharacterized protein</fullName>
    </submittedName>
</protein>
<organism evidence="1 2">
    <name type="scientific">Cognaticolwellia beringensis</name>
    <dbReference type="NCBI Taxonomy" id="1967665"/>
    <lineage>
        <taxon>Bacteria</taxon>
        <taxon>Pseudomonadati</taxon>
        <taxon>Pseudomonadota</taxon>
        <taxon>Gammaproteobacteria</taxon>
        <taxon>Alteromonadales</taxon>
        <taxon>Colwelliaceae</taxon>
        <taxon>Cognaticolwellia</taxon>
    </lineage>
</organism>
<accession>A0A222G6B4</accession>
<keyword evidence="2" id="KW-1185">Reference proteome</keyword>
<dbReference type="AlphaFoldDB" id="A0A222G6B4"/>
<sequence length="658" mass="74798">MAVKEDIHNGIVEGLVEPQSTTPRVKSTGAINQLGQPIWIIKDRSTDELMNLHFSSIDERNLIWVQKMILHDFPYQDGYNTLSYAHSTMRKHKNGIEKLLTQLNKKEGPKKLLNNWTMKDVTSCIKDTAIDDGVLMSNGTVRLLLEALKTSYSMRHKQDGIELSIPNVILVRVMTPILENFDLTYSQWERGESFGMVPMPVATLMLADAIKLIRSEKCQLLQCYFTSFKDKEISLAIINGTAHKKSIFKDNISGFIKFNPKSAHNKSHQKRLEFVKKIHAINPELTDFPFKSFSQINDCVEEIHGACIAILLSVTLMRISECHSVGSDWMEAIEYLDVNGEWDVDAILKSKIIKTGGGIVAKRGLSPLGVEVIKLINTLSWVDKEALGLKLFVPTYKGNWTKKNIPGNIKRAFSKVTLRKRLKSYYHKFIARSHKSVAETYPDIIPHNLRHLKMAFGLRKFDGNLEATIRQEMRHNNPHTQAYSLNKLNEVESAQVRRDFVSEVVKRILINDQEDKWVGPSIKKVRKLAKKLLGDRDIKMLSLVELAEFHEEINENVHTMMFHSYGACIVLNDEIKVAQCSIKDNIVMAGSATSSKCQICTNFCVNNKSHEHNMLTNKARWQDTADCEIIASFPIVAEAKKMVQHIEKLEAELVASDE</sequence>
<dbReference type="Proteomes" id="UP000202259">
    <property type="component" value="Chromosome"/>
</dbReference>
<dbReference type="RefSeq" id="WP_081149236.1">
    <property type="nucleotide sequence ID" value="NZ_CP020465.1"/>
</dbReference>
<gene>
    <name evidence="1" type="ORF">B5D82_03335</name>
</gene>
<dbReference type="OrthoDB" id="5837042at2"/>
<dbReference type="KEGG" id="cber:B5D82_03335"/>